<sequence>MSSRRVAISLLVVALAIAAVAAVLVALTDGVWIGGRHADLLPDEFRGTLVGTNDQIVVNEALSDINDTYYRKLPPGQLADTAIAGAVKKLNDRFSNYFTPAQYSKFQEAQASSFTGIGVIVDRSKRGLVIRSVYKDSPAKEVGIERGDQIVEANGRSLEGLTTEQSSQLIKGPAGTKVRLKIVDDGEERVVTATRRPISVPVVASVMKTICGKKVGVVALSTFSSGAHAEVYAALRKLKRQGAQAYIFDLRNNGGGLVDEAQLIASAFLLDGPIVTTRGRSVPTRTLDATGDPIVPTAPLVVLTNGGTASASEIVAGALQDRGRATLVGEKTFGKGVFQQVLELSNGGALDITAGQYFTPKGRNLGGKGVSQGAGLKPDLLVKQPDDSTKDLALRAALAKLGGCAGVN</sequence>
<name>A0A6J7RQ39_9ZZZZ</name>
<dbReference type="InterPro" id="IPR036034">
    <property type="entry name" value="PDZ_sf"/>
</dbReference>
<dbReference type="GO" id="GO:0030288">
    <property type="term" value="C:outer membrane-bounded periplasmic space"/>
    <property type="evidence" value="ECO:0007669"/>
    <property type="project" value="TreeGrafter"/>
</dbReference>
<dbReference type="Gene3D" id="2.30.42.10">
    <property type="match status" value="1"/>
</dbReference>
<keyword evidence="2" id="KW-0645">Protease</keyword>
<feature type="domain" description="PDZ" evidence="5">
    <location>
        <begin position="103"/>
        <end position="171"/>
    </location>
</feature>
<dbReference type="GO" id="GO:0006508">
    <property type="term" value="P:proteolysis"/>
    <property type="evidence" value="ECO:0007669"/>
    <property type="project" value="UniProtKB-KW"/>
</dbReference>
<dbReference type="InterPro" id="IPR005151">
    <property type="entry name" value="Tail-specific_protease"/>
</dbReference>
<proteinExistence type="inferred from homology"/>
<keyword evidence="3" id="KW-0378">Hydrolase</keyword>
<dbReference type="CDD" id="cd06782">
    <property type="entry name" value="cpPDZ_CPP-like"/>
    <property type="match status" value="1"/>
</dbReference>
<reference evidence="6" key="1">
    <citation type="submission" date="2020-05" db="EMBL/GenBank/DDBJ databases">
        <authorList>
            <person name="Chiriac C."/>
            <person name="Salcher M."/>
            <person name="Ghai R."/>
            <person name="Kavagutti S V."/>
        </authorList>
    </citation>
    <scope>NUCLEOTIDE SEQUENCE</scope>
</reference>
<dbReference type="Pfam" id="PF03572">
    <property type="entry name" value="Peptidase_S41"/>
    <property type="match status" value="1"/>
</dbReference>
<accession>A0A6J7RQ39</accession>
<evidence type="ECO:0000256" key="3">
    <source>
        <dbReference type="ARBA" id="ARBA00022801"/>
    </source>
</evidence>
<evidence type="ECO:0000256" key="1">
    <source>
        <dbReference type="ARBA" id="ARBA00009179"/>
    </source>
</evidence>
<dbReference type="SMART" id="SM00245">
    <property type="entry name" value="TSPc"/>
    <property type="match status" value="1"/>
</dbReference>
<evidence type="ECO:0000256" key="4">
    <source>
        <dbReference type="ARBA" id="ARBA00022825"/>
    </source>
</evidence>
<dbReference type="SUPFAM" id="SSF52096">
    <property type="entry name" value="ClpP/crotonase"/>
    <property type="match status" value="1"/>
</dbReference>
<dbReference type="Pfam" id="PF17820">
    <property type="entry name" value="PDZ_6"/>
    <property type="match status" value="1"/>
</dbReference>
<evidence type="ECO:0000259" key="5">
    <source>
        <dbReference type="PROSITE" id="PS50106"/>
    </source>
</evidence>
<dbReference type="AlphaFoldDB" id="A0A6J7RQ39"/>
<gene>
    <name evidence="6" type="ORF">UFOPK4175_00274</name>
</gene>
<dbReference type="GO" id="GO:0004175">
    <property type="term" value="F:endopeptidase activity"/>
    <property type="evidence" value="ECO:0007669"/>
    <property type="project" value="TreeGrafter"/>
</dbReference>
<keyword evidence="4" id="KW-0720">Serine protease</keyword>
<dbReference type="PROSITE" id="PS50106">
    <property type="entry name" value="PDZ"/>
    <property type="match status" value="1"/>
</dbReference>
<dbReference type="SUPFAM" id="SSF50156">
    <property type="entry name" value="PDZ domain-like"/>
    <property type="match status" value="1"/>
</dbReference>
<dbReference type="GO" id="GO:0007165">
    <property type="term" value="P:signal transduction"/>
    <property type="evidence" value="ECO:0007669"/>
    <property type="project" value="TreeGrafter"/>
</dbReference>
<dbReference type="GO" id="GO:0008236">
    <property type="term" value="F:serine-type peptidase activity"/>
    <property type="evidence" value="ECO:0007669"/>
    <property type="project" value="UniProtKB-KW"/>
</dbReference>
<dbReference type="InterPro" id="IPR029045">
    <property type="entry name" value="ClpP/crotonase-like_dom_sf"/>
</dbReference>
<dbReference type="Gene3D" id="3.90.226.10">
    <property type="entry name" value="2-enoyl-CoA Hydratase, Chain A, domain 1"/>
    <property type="match status" value="1"/>
</dbReference>
<dbReference type="NCBIfam" id="TIGR00225">
    <property type="entry name" value="prc"/>
    <property type="match status" value="1"/>
</dbReference>
<dbReference type="CDD" id="cd07560">
    <property type="entry name" value="Peptidase_S41_CPP"/>
    <property type="match status" value="1"/>
</dbReference>
<evidence type="ECO:0000313" key="6">
    <source>
        <dbReference type="EMBL" id="CAB5030548.1"/>
    </source>
</evidence>
<evidence type="ECO:0000256" key="2">
    <source>
        <dbReference type="ARBA" id="ARBA00022670"/>
    </source>
</evidence>
<comment type="similarity">
    <text evidence="1">Belongs to the peptidase S41A family.</text>
</comment>
<protein>
    <submittedName>
        <fullName evidence="6">Unannotated protein</fullName>
    </submittedName>
</protein>
<organism evidence="6">
    <name type="scientific">freshwater metagenome</name>
    <dbReference type="NCBI Taxonomy" id="449393"/>
    <lineage>
        <taxon>unclassified sequences</taxon>
        <taxon>metagenomes</taxon>
        <taxon>ecological metagenomes</taxon>
    </lineage>
</organism>
<dbReference type="InterPro" id="IPR001478">
    <property type="entry name" value="PDZ"/>
</dbReference>
<dbReference type="InterPro" id="IPR004447">
    <property type="entry name" value="Peptidase_S41A"/>
</dbReference>
<dbReference type="InterPro" id="IPR041489">
    <property type="entry name" value="PDZ_6"/>
</dbReference>
<dbReference type="PANTHER" id="PTHR32060">
    <property type="entry name" value="TAIL-SPECIFIC PROTEASE"/>
    <property type="match status" value="1"/>
</dbReference>
<dbReference type="EMBL" id="CAFBPX010000030">
    <property type="protein sequence ID" value="CAB5030548.1"/>
    <property type="molecule type" value="Genomic_DNA"/>
</dbReference>
<dbReference type="Gene3D" id="3.30.750.44">
    <property type="match status" value="1"/>
</dbReference>
<dbReference type="PANTHER" id="PTHR32060:SF30">
    <property type="entry name" value="CARBOXY-TERMINAL PROCESSING PROTEASE CTPA"/>
    <property type="match status" value="1"/>
</dbReference>
<dbReference type="SMART" id="SM00228">
    <property type="entry name" value="PDZ"/>
    <property type="match status" value="1"/>
</dbReference>